<proteinExistence type="predicted"/>
<reference evidence="1" key="1">
    <citation type="journal article" date="2015" name="Nature">
        <title>Complex archaea that bridge the gap between prokaryotes and eukaryotes.</title>
        <authorList>
            <person name="Spang A."/>
            <person name="Saw J.H."/>
            <person name="Jorgensen S.L."/>
            <person name="Zaremba-Niedzwiedzka K."/>
            <person name="Martijn J."/>
            <person name="Lind A.E."/>
            <person name="van Eijk R."/>
            <person name="Schleper C."/>
            <person name="Guy L."/>
            <person name="Ettema T.J."/>
        </authorList>
    </citation>
    <scope>NUCLEOTIDE SEQUENCE</scope>
</reference>
<gene>
    <name evidence="1" type="ORF">LCGC14_1301450</name>
</gene>
<protein>
    <submittedName>
        <fullName evidence="1">Uncharacterized protein</fullName>
    </submittedName>
</protein>
<accession>A0A0F9NSD2</accession>
<evidence type="ECO:0000313" key="1">
    <source>
        <dbReference type="EMBL" id="KKM84217.1"/>
    </source>
</evidence>
<comment type="caution">
    <text evidence="1">The sequence shown here is derived from an EMBL/GenBank/DDBJ whole genome shotgun (WGS) entry which is preliminary data.</text>
</comment>
<sequence length="114" mass="13553">MGFNGEVEEFGNKIKCPYCQNEYENSWEFEELRNDDDTTEYECDECGKNFNISLSVSYEYTTKGLCKENKTEHKWDYFSHTREDNGERCFGRKCLVCGEYEFNVEKPDGEELKK</sequence>
<dbReference type="EMBL" id="LAZR01007600">
    <property type="protein sequence ID" value="KKM84217.1"/>
    <property type="molecule type" value="Genomic_DNA"/>
</dbReference>
<name>A0A0F9NSD2_9ZZZZ</name>
<organism evidence="1">
    <name type="scientific">marine sediment metagenome</name>
    <dbReference type="NCBI Taxonomy" id="412755"/>
    <lineage>
        <taxon>unclassified sequences</taxon>
        <taxon>metagenomes</taxon>
        <taxon>ecological metagenomes</taxon>
    </lineage>
</organism>
<dbReference type="AlphaFoldDB" id="A0A0F9NSD2"/>